<organism evidence="6 7">
    <name type="scientific">Devosia algicola</name>
    <dbReference type="NCBI Taxonomy" id="3026418"/>
    <lineage>
        <taxon>Bacteria</taxon>
        <taxon>Pseudomonadati</taxon>
        <taxon>Pseudomonadota</taxon>
        <taxon>Alphaproteobacteria</taxon>
        <taxon>Hyphomicrobiales</taxon>
        <taxon>Devosiaceae</taxon>
        <taxon>Devosia</taxon>
    </lineage>
</organism>
<name>A0ABY7YKJ5_9HYPH</name>
<dbReference type="InterPro" id="IPR036909">
    <property type="entry name" value="Cyt_c-like_dom_sf"/>
</dbReference>
<keyword evidence="7" id="KW-1185">Reference proteome</keyword>
<dbReference type="Proteomes" id="UP001220530">
    <property type="component" value="Chromosome"/>
</dbReference>
<evidence type="ECO:0000256" key="3">
    <source>
        <dbReference type="ARBA" id="ARBA00023004"/>
    </source>
</evidence>
<feature type="domain" description="Cytochrome c" evidence="5">
    <location>
        <begin position="8"/>
        <end position="160"/>
    </location>
</feature>
<proteinExistence type="predicted"/>
<keyword evidence="1 4" id="KW-0349">Heme</keyword>
<sequence length="166" mass="17825">MPILPSRQRNVGASRLFIGQGNCASCHNGPLFTDNAFHNLGLQSMSADVDSGRRAAVEQLASDPFNCLGPFSDAKPAQCADLNFMETTSPDLFGAFRSPSLRGVAQRPPYMHAGQFATLHAVIDHYNNAPIASFGRSELKPLQLSDQQIADIESFLATLNPSPPAP</sequence>
<dbReference type="PANTHER" id="PTHR30600:SF13">
    <property type="entry name" value="METHYLAMINE UTILIZATION PROTEIN"/>
    <property type="match status" value="1"/>
</dbReference>
<evidence type="ECO:0000256" key="4">
    <source>
        <dbReference type="PROSITE-ProRule" id="PRU00433"/>
    </source>
</evidence>
<reference evidence="6 7" key="1">
    <citation type="submission" date="2023-02" db="EMBL/GenBank/DDBJ databases">
        <title>Devosia algicola sp. nov., isolated from the phycosphere of marine algae.</title>
        <authorList>
            <person name="Kim J.M."/>
            <person name="Lee J.K."/>
            <person name="Choi B.J."/>
            <person name="Bayburt H."/>
            <person name="Jeon C.O."/>
        </authorList>
    </citation>
    <scope>NUCLEOTIDE SEQUENCE [LARGE SCALE GENOMIC DNA]</scope>
    <source>
        <strain evidence="6 7">G20-9</strain>
    </source>
</reference>
<keyword evidence="2 4" id="KW-0479">Metal-binding</keyword>
<dbReference type="PROSITE" id="PS51007">
    <property type="entry name" value="CYTC"/>
    <property type="match status" value="1"/>
</dbReference>
<gene>
    <name evidence="6" type="ORF">PSQ19_13660</name>
</gene>
<dbReference type="SUPFAM" id="SSF46626">
    <property type="entry name" value="Cytochrome c"/>
    <property type="match status" value="1"/>
</dbReference>
<evidence type="ECO:0000313" key="7">
    <source>
        <dbReference type="Proteomes" id="UP001220530"/>
    </source>
</evidence>
<evidence type="ECO:0000256" key="2">
    <source>
        <dbReference type="ARBA" id="ARBA00022723"/>
    </source>
</evidence>
<accession>A0ABY7YKJ5</accession>
<protein>
    <submittedName>
        <fullName evidence="6">C-type cytochrome</fullName>
    </submittedName>
</protein>
<dbReference type="InterPro" id="IPR051395">
    <property type="entry name" value="Cytochrome_c_Peroxidase/MauG"/>
</dbReference>
<evidence type="ECO:0000259" key="5">
    <source>
        <dbReference type="PROSITE" id="PS51007"/>
    </source>
</evidence>
<keyword evidence="3 4" id="KW-0408">Iron</keyword>
<evidence type="ECO:0000256" key="1">
    <source>
        <dbReference type="ARBA" id="ARBA00022617"/>
    </source>
</evidence>
<evidence type="ECO:0000313" key="6">
    <source>
        <dbReference type="EMBL" id="WDR01773.1"/>
    </source>
</evidence>
<dbReference type="EMBL" id="CP118246">
    <property type="protein sequence ID" value="WDR01773.1"/>
    <property type="molecule type" value="Genomic_DNA"/>
</dbReference>
<dbReference type="Gene3D" id="1.10.760.10">
    <property type="entry name" value="Cytochrome c-like domain"/>
    <property type="match status" value="1"/>
</dbReference>
<dbReference type="PANTHER" id="PTHR30600">
    <property type="entry name" value="CYTOCHROME C PEROXIDASE-RELATED"/>
    <property type="match status" value="1"/>
</dbReference>
<dbReference type="InterPro" id="IPR009056">
    <property type="entry name" value="Cyt_c-like_dom"/>
</dbReference>